<sequence length="110" mass="12294">MTRVTHHPRLAWDGAMMFVGAAHFDDLYGWLAPMLGDLLGADALRALAETRYQLTYSTRTDAQPVEAGRWRVRLEGLLDHDPALADPLAELIYETRIRLRELVPPLGVAG</sequence>
<name>A0A8J3YXS2_9ACTN</name>
<keyword evidence="2" id="KW-1185">Reference proteome</keyword>
<comment type="caution">
    <text evidence="1">The sequence shown here is derived from an EMBL/GenBank/DDBJ whole genome shotgun (WGS) entry which is preliminary data.</text>
</comment>
<dbReference type="Proteomes" id="UP000612585">
    <property type="component" value="Unassembled WGS sequence"/>
</dbReference>
<accession>A0A8J3YXS2</accession>
<proteinExistence type="predicted"/>
<reference evidence="1" key="1">
    <citation type="submission" date="2021-01" db="EMBL/GenBank/DDBJ databases">
        <title>Whole genome shotgun sequence of Virgisporangium aurantiacum NBRC 16421.</title>
        <authorList>
            <person name="Komaki H."/>
            <person name="Tamura T."/>
        </authorList>
    </citation>
    <scope>NUCLEOTIDE SEQUENCE</scope>
    <source>
        <strain evidence="1">NBRC 16421</strain>
    </source>
</reference>
<evidence type="ECO:0000313" key="2">
    <source>
        <dbReference type="Proteomes" id="UP000612585"/>
    </source>
</evidence>
<evidence type="ECO:0000313" key="1">
    <source>
        <dbReference type="EMBL" id="GIJ53626.1"/>
    </source>
</evidence>
<dbReference type="EMBL" id="BOPG01000008">
    <property type="protein sequence ID" value="GIJ53626.1"/>
    <property type="molecule type" value="Genomic_DNA"/>
</dbReference>
<dbReference type="AlphaFoldDB" id="A0A8J3YXS2"/>
<gene>
    <name evidence="1" type="ORF">Vau01_011420</name>
</gene>
<organism evidence="1 2">
    <name type="scientific">Virgisporangium aurantiacum</name>
    <dbReference type="NCBI Taxonomy" id="175570"/>
    <lineage>
        <taxon>Bacteria</taxon>
        <taxon>Bacillati</taxon>
        <taxon>Actinomycetota</taxon>
        <taxon>Actinomycetes</taxon>
        <taxon>Micromonosporales</taxon>
        <taxon>Micromonosporaceae</taxon>
        <taxon>Virgisporangium</taxon>
    </lineage>
</organism>
<dbReference type="RefSeq" id="WP_203988067.1">
    <property type="nucleotide sequence ID" value="NZ_BOPG01000008.1"/>
</dbReference>
<protein>
    <submittedName>
        <fullName evidence="1">Uncharacterized protein</fullName>
    </submittedName>
</protein>